<sequence>MLPSGLADAGVYDAKDMAAIRSAVEAVCAELGIDREDSEGRERIAMHVMRSWALGRRTPLGLVQAGLDGAA</sequence>
<evidence type="ECO:0000313" key="2">
    <source>
        <dbReference type="Proteomes" id="UP001149009"/>
    </source>
</evidence>
<reference evidence="1" key="1">
    <citation type="submission" date="2022-08" db="EMBL/GenBank/DDBJ databases">
        <title>Chelativorans sichuanense sp. nov., a paraffin oil-degrading bacterium isolated from a mixture of oil-based drill cuttings and paddy soil.</title>
        <authorList>
            <person name="Yu J."/>
            <person name="Liu H."/>
            <person name="Chen Q."/>
        </authorList>
    </citation>
    <scope>NUCLEOTIDE SEQUENCE</scope>
    <source>
        <strain evidence="1">SCAU 2101</strain>
    </source>
</reference>
<dbReference type="AlphaFoldDB" id="A0A9X3B0C4"/>
<dbReference type="RefSeq" id="WP_261516095.1">
    <property type="nucleotide sequence ID" value="NZ_JAODNV010000013.1"/>
</dbReference>
<keyword evidence="2" id="KW-1185">Reference proteome</keyword>
<organism evidence="1 2">
    <name type="scientific">Chelativorans petroleitrophicus</name>
    <dbReference type="NCBI Taxonomy" id="2975484"/>
    <lineage>
        <taxon>Bacteria</taxon>
        <taxon>Pseudomonadati</taxon>
        <taxon>Pseudomonadota</taxon>
        <taxon>Alphaproteobacteria</taxon>
        <taxon>Hyphomicrobiales</taxon>
        <taxon>Phyllobacteriaceae</taxon>
        <taxon>Chelativorans</taxon>
    </lineage>
</organism>
<proteinExistence type="predicted"/>
<dbReference type="EMBL" id="JAODNV010000013">
    <property type="protein sequence ID" value="MCT8991189.1"/>
    <property type="molecule type" value="Genomic_DNA"/>
</dbReference>
<evidence type="ECO:0000313" key="1">
    <source>
        <dbReference type="EMBL" id="MCT8991189.1"/>
    </source>
</evidence>
<dbReference type="Proteomes" id="UP001149009">
    <property type="component" value="Unassembled WGS sequence"/>
</dbReference>
<comment type="caution">
    <text evidence="1">The sequence shown here is derived from an EMBL/GenBank/DDBJ whole genome shotgun (WGS) entry which is preliminary data.</text>
</comment>
<protein>
    <submittedName>
        <fullName evidence="1">Uncharacterized protein</fullName>
    </submittedName>
</protein>
<accession>A0A9X3B0C4</accession>
<name>A0A9X3B0C4_9HYPH</name>
<gene>
    <name evidence="1" type="ORF">NYR54_12955</name>
</gene>